<evidence type="ECO:0000256" key="8">
    <source>
        <dbReference type="ARBA" id="ARBA00023235"/>
    </source>
</evidence>
<evidence type="ECO:0000256" key="9">
    <source>
        <dbReference type="HAMAP-Rule" id="MF_01014"/>
    </source>
</evidence>
<dbReference type="PANTHER" id="PTHR43090">
    <property type="entry name" value="1-(5-PHOSPHORIBOSYL)-5-[(5-PHOSPHORIBOSYLAMINO)METHYLIDENEAMINO] IMIDAZOLE-4-CARBOXAMIDE ISOMERASE"/>
    <property type="match status" value="1"/>
</dbReference>
<dbReference type="NCBIfam" id="TIGR00007">
    <property type="entry name" value="1-(5-phosphoribosyl)-5-[(5-phosphoribosylamino)methylideneamino]imidazole-4-carboxamide isomerase"/>
    <property type="match status" value="1"/>
</dbReference>
<dbReference type="InterPro" id="IPR023016">
    <property type="entry name" value="HisA/PriA"/>
</dbReference>
<accession>A0ABU3QVG7</accession>
<dbReference type="EC" id="5.3.1.16" evidence="9 11"/>
<dbReference type="SUPFAM" id="SSF51366">
    <property type="entry name" value="Ribulose-phoshate binding barrel"/>
    <property type="match status" value="1"/>
</dbReference>
<dbReference type="RefSeq" id="WP_315945408.1">
    <property type="nucleotide sequence ID" value="NZ_JAWCUA010000001.1"/>
</dbReference>
<dbReference type="CDD" id="cd04732">
    <property type="entry name" value="HisA"/>
    <property type="match status" value="1"/>
</dbReference>
<dbReference type="InterPro" id="IPR011060">
    <property type="entry name" value="RibuloseP-bd_barrel"/>
</dbReference>
<evidence type="ECO:0000256" key="1">
    <source>
        <dbReference type="ARBA" id="ARBA00000901"/>
    </source>
</evidence>
<comment type="catalytic activity">
    <reaction evidence="1 9 11">
        <text>1-(5-phospho-beta-D-ribosyl)-5-[(5-phospho-beta-D-ribosylamino)methylideneamino]imidazole-4-carboxamide = 5-[(5-phospho-1-deoxy-D-ribulos-1-ylimino)methylamino]-1-(5-phospho-beta-D-ribosyl)imidazole-4-carboxamide</text>
        <dbReference type="Rhea" id="RHEA:15469"/>
        <dbReference type="ChEBI" id="CHEBI:58435"/>
        <dbReference type="ChEBI" id="CHEBI:58525"/>
        <dbReference type="EC" id="5.3.1.16"/>
    </reaction>
</comment>
<evidence type="ECO:0000256" key="5">
    <source>
        <dbReference type="ARBA" id="ARBA00022490"/>
    </source>
</evidence>
<dbReference type="InterPro" id="IPR006063">
    <property type="entry name" value="HisA_bact_arch"/>
</dbReference>
<protein>
    <recommendedName>
        <fullName evidence="9 11">1-(5-phosphoribosyl)-5-[(5-phosphoribosylamino)methylideneamino] imidazole-4-carboxamide isomerase</fullName>
        <ecNumber evidence="9 11">5.3.1.16</ecNumber>
    </recommendedName>
    <alternativeName>
        <fullName evidence="9">Phosphoribosylformimino-5-aminoimidazole carboxamide ribotide isomerase</fullName>
    </alternativeName>
</protein>
<evidence type="ECO:0000256" key="3">
    <source>
        <dbReference type="ARBA" id="ARBA00005133"/>
    </source>
</evidence>
<evidence type="ECO:0000313" key="12">
    <source>
        <dbReference type="EMBL" id="MDU0111444.1"/>
    </source>
</evidence>
<organism evidence="12 13">
    <name type="scientific">Psychrosphaera aquimarina</name>
    <dbReference type="NCBI Taxonomy" id="2044854"/>
    <lineage>
        <taxon>Bacteria</taxon>
        <taxon>Pseudomonadati</taxon>
        <taxon>Pseudomonadota</taxon>
        <taxon>Gammaproteobacteria</taxon>
        <taxon>Alteromonadales</taxon>
        <taxon>Pseudoalteromonadaceae</taxon>
        <taxon>Psychrosphaera</taxon>
    </lineage>
</organism>
<dbReference type="EMBL" id="JAWCUA010000001">
    <property type="protein sequence ID" value="MDU0111444.1"/>
    <property type="molecule type" value="Genomic_DNA"/>
</dbReference>
<feature type="active site" description="Proton donor" evidence="9">
    <location>
        <position position="129"/>
    </location>
</feature>
<dbReference type="Gene3D" id="3.20.20.70">
    <property type="entry name" value="Aldolase class I"/>
    <property type="match status" value="1"/>
</dbReference>
<evidence type="ECO:0000256" key="10">
    <source>
        <dbReference type="RuleBase" id="RU003657"/>
    </source>
</evidence>
<evidence type="ECO:0000313" key="13">
    <source>
        <dbReference type="Proteomes" id="UP001257914"/>
    </source>
</evidence>
<evidence type="ECO:0000256" key="2">
    <source>
        <dbReference type="ARBA" id="ARBA00004496"/>
    </source>
</evidence>
<gene>
    <name evidence="9 12" type="primary">hisA</name>
    <name evidence="12" type="ORF">RT723_00040</name>
</gene>
<dbReference type="InterPro" id="IPR044524">
    <property type="entry name" value="Isoase_HisA-like"/>
</dbReference>
<keyword evidence="6 9" id="KW-0028">Amino-acid biosynthesis</keyword>
<comment type="subcellular location">
    <subcellularLocation>
        <location evidence="2 9 11">Cytoplasm</location>
    </subcellularLocation>
</comment>
<keyword evidence="5 9" id="KW-0963">Cytoplasm</keyword>
<dbReference type="InterPro" id="IPR013785">
    <property type="entry name" value="Aldolase_TIM"/>
</dbReference>
<evidence type="ECO:0000256" key="6">
    <source>
        <dbReference type="ARBA" id="ARBA00022605"/>
    </source>
</evidence>
<dbReference type="PANTHER" id="PTHR43090:SF2">
    <property type="entry name" value="1-(5-PHOSPHORIBOSYL)-5-[(5-PHOSPHORIBOSYLAMINO)METHYLIDENEAMINO] IMIDAZOLE-4-CARBOXAMIDE ISOMERASE"/>
    <property type="match status" value="1"/>
</dbReference>
<evidence type="ECO:0000256" key="11">
    <source>
        <dbReference type="RuleBase" id="RU003658"/>
    </source>
</evidence>
<dbReference type="InterPro" id="IPR006062">
    <property type="entry name" value="His_biosynth"/>
</dbReference>
<comment type="pathway">
    <text evidence="3 9 11">Amino-acid biosynthesis; L-histidine biosynthesis; L-histidine from 5-phospho-alpha-D-ribose 1-diphosphate: step 4/9.</text>
</comment>
<name>A0ABU3QVG7_9GAMM</name>
<dbReference type="Pfam" id="PF00977">
    <property type="entry name" value="His_biosynth"/>
    <property type="match status" value="1"/>
</dbReference>
<keyword evidence="13" id="KW-1185">Reference proteome</keyword>
<feature type="active site" description="Proton acceptor" evidence="9">
    <location>
        <position position="7"/>
    </location>
</feature>
<keyword evidence="8 9" id="KW-0413">Isomerase</keyword>
<sequence length="257" mass="27774">MIIPAIDLIDGSVVRLYQGDYAQKTEYSVDPVTLVNQYADEGAQWLHIVDLTGAKDTSKRQLTLIKAMADSKRMKFQAGGGVRTEDDVKQLLASGVSRVVIGSLAVQEPELVKSWIETYGSEAIVLALDININQDGKKCIATHGWQKDSGVELEPLVNDFLTVGLRHVLCTDIDKDGTLQGPNQQLYKELAAQFPTISWQASGGISCLDDIAQLKPSLIGSGTDNATPSGVILGRSLLEGKFTVSEALNTWEVAKSV</sequence>
<comment type="similarity">
    <text evidence="4 9 10">Belongs to the HisA/HisF family.</text>
</comment>
<proteinExistence type="inferred from homology"/>
<dbReference type="GO" id="GO:0003949">
    <property type="term" value="F:1-(5-phosphoribosyl)-5-[(5-phosphoribosylamino)methylideneamino]imidazole-4-carboxamide isomerase activity"/>
    <property type="evidence" value="ECO:0007669"/>
    <property type="project" value="UniProtKB-EC"/>
</dbReference>
<dbReference type="HAMAP" id="MF_01014">
    <property type="entry name" value="HisA"/>
    <property type="match status" value="1"/>
</dbReference>
<evidence type="ECO:0000256" key="7">
    <source>
        <dbReference type="ARBA" id="ARBA00023102"/>
    </source>
</evidence>
<evidence type="ECO:0000256" key="4">
    <source>
        <dbReference type="ARBA" id="ARBA00009667"/>
    </source>
</evidence>
<keyword evidence="7 9" id="KW-0368">Histidine biosynthesis</keyword>
<reference evidence="12 13" key="1">
    <citation type="submission" date="2023-10" db="EMBL/GenBank/DDBJ databases">
        <title>Psychrosphaera aquimaarina strain SW33 isolated from seawater.</title>
        <authorList>
            <person name="Bayburt H."/>
            <person name="Kim J.M."/>
            <person name="Choi B.J."/>
            <person name="Jeon C.O."/>
        </authorList>
    </citation>
    <scope>NUCLEOTIDE SEQUENCE [LARGE SCALE GENOMIC DNA]</scope>
    <source>
        <strain evidence="12 13">KCTC 52743</strain>
    </source>
</reference>
<comment type="caution">
    <text evidence="12">The sequence shown here is derived from an EMBL/GenBank/DDBJ whole genome shotgun (WGS) entry which is preliminary data.</text>
</comment>
<dbReference type="Proteomes" id="UP001257914">
    <property type="component" value="Unassembled WGS sequence"/>
</dbReference>